<name>L8JPI1_9BACT</name>
<dbReference type="AlphaFoldDB" id="L8JPI1"/>
<accession>L8JPI1</accession>
<dbReference type="EMBL" id="AMZN01000072">
    <property type="protein sequence ID" value="ELR69424.1"/>
    <property type="molecule type" value="Genomic_DNA"/>
</dbReference>
<comment type="caution">
    <text evidence="1">The sequence shown here is derived from an EMBL/GenBank/DDBJ whole genome shotgun (WGS) entry which is preliminary data.</text>
</comment>
<dbReference type="STRING" id="1237149.C900_04956"/>
<sequence length="58" mass="6554">MYAVLVPWGGAFEATSGGEFYLTLIYTKDWTGKRACFFKNETASKDNFDAFFFFGGTM</sequence>
<evidence type="ECO:0000313" key="1">
    <source>
        <dbReference type="EMBL" id="ELR69424.1"/>
    </source>
</evidence>
<gene>
    <name evidence="1" type="ORF">C900_04956</name>
</gene>
<keyword evidence="2" id="KW-1185">Reference proteome</keyword>
<proteinExistence type="predicted"/>
<protein>
    <submittedName>
        <fullName evidence="1">Uncharacterized protein</fullName>
    </submittedName>
</protein>
<reference evidence="1 2" key="1">
    <citation type="submission" date="2012-12" db="EMBL/GenBank/DDBJ databases">
        <title>Genome assembly of Fulvivirga imtechensis AK7.</title>
        <authorList>
            <person name="Nupur N."/>
            <person name="Khatri I."/>
            <person name="Kumar R."/>
            <person name="Subramanian S."/>
            <person name="Pinnaka A."/>
        </authorList>
    </citation>
    <scope>NUCLEOTIDE SEQUENCE [LARGE SCALE GENOMIC DNA]</scope>
    <source>
        <strain evidence="1 2">AK7</strain>
    </source>
</reference>
<evidence type="ECO:0000313" key="2">
    <source>
        <dbReference type="Proteomes" id="UP000011135"/>
    </source>
</evidence>
<dbReference type="Proteomes" id="UP000011135">
    <property type="component" value="Unassembled WGS sequence"/>
</dbReference>
<organism evidence="1 2">
    <name type="scientific">Fulvivirga imtechensis AK7</name>
    <dbReference type="NCBI Taxonomy" id="1237149"/>
    <lineage>
        <taxon>Bacteria</taxon>
        <taxon>Pseudomonadati</taxon>
        <taxon>Bacteroidota</taxon>
        <taxon>Cytophagia</taxon>
        <taxon>Cytophagales</taxon>
        <taxon>Fulvivirgaceae</taxon>
        <taxon>Fulvivirga</taxon>
    </lineage>
</organism>